<comment type="caution">
    <text evidence="3">The sequence shown here is derived from an EMBL/GenBank/DDBJ whole genome shotgun (WGS) entry which is preliminary data.</text>
</comment>
<dbReference type="EMBL" id="BAABID010000004">
    <property type="protein sequence ID" value="GAA4720846.1"/>
    <property type="molecule type" value="Genomic_DNA"/>
</dbReference>
<evidence type="ECO:0000313" key="4">
    <source>
        <dbReference type="Proteomes" id="UP001500956"/>
    </source>
</evidence>
<proteinExistence type="predicted"/>
<gene>
    <name evidence="3" type="ORF">GCM10023216_07360</name>
</gene>
<name>A0ABP8Y4T5_9MICO</name>
<keyword evidence="4" id="KW-1185">Reference proteome</keyword>
<organism evidence="3 4">
    <name type="scientific">Isoptericola chiayiensis</name>
    <dbReference type="NCBI Taxonomy" id="579446"/>
    <lineage>
        <taxon>Bacteria</taxon>
        <taxon>Bacillati</taxon>
        <taxon>Actinomycetota</taxon>
        <taxon>Actinomycetes</taxon>
        <taxon>Micrococcales</taxon>
        <taxon>Promicromonosporaceae</taxon>
        <taxon>Isoptericola</taxon>
    </lineage>
</organism>
<sequence>MMTVEGIRSRESRIEGRRPATEPETQHGVSRVVVIADDLPPARLRTFLASYRDQELFVIAPAEHAEWGLDASRHRFLTFDDEESPGRHLERLGPVDRIVVVRSASAEVQAAMLRELLFHLSPEGLYVVALDPASEVTTTDEFGALLRTLAGDGGVVPRDVRELRRAALRVRVGRRWIRVRKTGRHFLKLRDDSATRLLRSRGSRTKVDELVVAPGDTFRAGTEIVSHGASKELAGLATTVLTPPLHLRHYQGHVGLVSNALTLTDHEVLPDSFRHHLNRRPSNPRLVDADARFGRVPQRLMPRDDLGGSYYLLDSENSGHFGHLLTEVISRLWGWDRAKQDDPDLRAIFRIRYPQERDPALERTIFSAFGIAEEDIAWVDHPVRLESMYAATPMFHNSRPHYVHPGIRAIWQRIRDGLPVQDGPTWEKVFVSRRDTYGNRRCLNREEVEGYFSDAGFEVIYPEDFSLSRQAQVFSQARTIAGFGGSGMFNALFADRLETMIVLTHEAYTARNEALIALPLDVRLHYFWNAPEIAHPVGGWTREAYKSAWTFDLPRHRDELEQVLQDG</sequence>
<dbReference type="InterPro" id="IPR049625">
    <property type="entry name" value="Glyco_transf_61_cat"/>
</dbReference>
<accession>A0ABP8Y4T5</accession>
<feature type="domain" description="Glycosyltransferase 61 catalytic" evidence="2">
    <location>
        <begin position="321"/>
        <end position="496"/>
    </location>
</feature>
<dbReference type="Pfam" id="PF04577">
    <property type="entry name" value="Glyco_transf_61"/>
    <property type="match status" value="1"/>
</dbReference>
<dbReference type="Proteomes" id="UP001500956">
    <property type="component" value="Unassembled WGS sequence"/>
</dbReference>
<evidence type="ECO:0000256" key="1">
    <source>
        <dbReference type="SAM" id="MobiDB-lite"/>
    </source>
</evidence>
<evidence type="ECO:0000313" key="3">
    <source>
        <dbReference type="EMBL" id="GAA4720846.1"/>
    </source>
</evidence>
<reference evidence="4" key="1">
    <citation type="journal article" date="2019" name="Int. J. Syst. Evol. Microbiol.">
        <title>The Global Catalogue of Microorganisms (GCM) 10K type strain sequencing project: providing services to taxonomists for standard genome sequencing and annotation.</title>
        <authorList>
            <consortium name="The Broad Institute Genomics Platform"/>
            <consortium name="The Broad Institute Genome Sequencing Center for Infectious Disease"/>
            <person name="Wu L."/>
            <person name="Ma J."/>
        </authorList>
    </citation>
    <scope>NUCLEOTIDE SEQUENCE [LARGE SCALE GENOMIC DNA]</scope>
    <source>
        <strain evidence="4">JCM 18063</strain>
    </source>
</reference>
<protein>
    <recommendedName>
        <fullName evidence="2">Glycosyltransferase 61 catalytic domain-containing protein</fullName>
    </recommendedName>
</protein>
<evidence type="ECO:0000259" key="2">
    <source>
        <dbReference type="Pfam" id="PF04577"/>
    </source>
</evidence>
<feature type="compositionally biased region" description="Basic and acidic residues" evidence="1">
    <location>
        <begin position="7"/>
        <end position="25"/>
    </location>
</feature>
<feature type="region of interest" description="Disordered" evidence="1">
    <location>
        <begin position="1"/>
        <end position="26"/>
    </location>
</feature>